<comment type="function">
    <text evidence="5">Forms part of the polypeptide exit tunnel.</text>
</comment>
<comment type="subunit">
    <text evidence="5">Part of the 50S ribosomal subunit.</text>
</comment>
<evidence type="ECO:0000256" key="5">
    <source>
        <dbReference type="HAMAP-Rule" id="MF_01328"/>
    </source>
</evidence>
<dbReference type="Gene3D" id="3.40.1370.10">
    <property type="match status" value="1"/>
</dbReference>
<sequence>MEKSKIFNEGKNTVVVHEVVRWLQASARSGTHSAKTRTEVSGGGKKPWKQKGTGRARAGSNRSPLWRKGGVIFPPKPRDYGYALPKKIRSLALRVALSEFNRGEKLKIVDDYKLTAAKTKEGVKLLKDLGVGGKVTVIHADQDDLAKAVRNIAGVTVARAIDVTVIDLLKSKWLVIDKKSVKVLEERLS</sequence>
<keyword evidence="5" id="KW-0699">rRNA-binding</keyword>
<evidence type="ECO:0000256" key="3">
    <source>
        <dbReference type="ARBA" id="ARBA00023274"/>
    </source>
</evidence>
<gene>
    <name evidence="5" type="primary">rplD</name>
    <name evidence="7" type="ORF">A3K49_03275</name>
</gene>
<dbReference type="GO" id="GO:0003735">
    <property type="term" value="F:structural constituent of ribosome"/>
    <property type="evidence" value="ECO:0007669"/>
    <property type="project" value="InterPro"/>
</dbReference>
<evidence type="ECO:0000256" key="4">
    <source>
        <dbReference type="ARBA" id="ARBA00035244"/>
    </source>
</evidence>
<evidence type="ECO:0000256" key="2">
    <source>
        <dbReference type="ARBA" id="ARBA00022980"/>
    </source>
</evidence>
<feature type="region of interest" description="Disordered" evidence="6">
    <location>
        <begin position="27"/>
        <end position="68"/>
    </location>
</feature>
<dbReference type="EMBL" id="MEUG01000001">
    <property type="protein sequence ID" value="OGC28006.1"/>
    <property type="molecule type" value="Genomic_DNA"/>
</dbReference>
<dbReference type="GO" id="GO:0005840">
    <property type="term" value="C:ribosome"/>
    <property type="evidence" value="ECO:0007669"/>
    <property type="project" value="UniProtKB-KW"/>
</dbReference>
<dbReference type="Proteomes" id="UP000178602">
    <property type="component" value="Unassembled WGS sequence"/>
</dbReference>
<dbReference type="GO" id="GO:0006412">
    <property type="term" value="P:translation"/>
    <property type="evidence" value="ECO:0007669"/>
    <property type="project" value="UniProtKB-UniRule"/>
</dbReference>
<keyword evidence="2 5" id="KW-0689">Ribosomal protein</keyword>
<keyword evidence="3 5" id="KW-0687">Ribonucleoprotein</keyword>
<dbReference type="GO" id="GO:0019843">
    <property type="term" value="F:rRNA binding"/>
    <property type="evidence" value="ECO:0007669"/>
    <property type="project" value="UniProtKB-UniRule"/>
</dbReference>
<dbReference type="Pfam" id="PF00573">
    <property type="entry name" value="Ribosomal_L4"/>
    <property type="match status" value="1"/>
</dbReference>
<comment type="similarity">
    <text evidence="1 5">Belongs to the universal ribosomal protein uL4 family.</text>
</comment>
<dbReference type="InterPro" id="IPR013005">
    <property type="entry name" value="Ribosomal_uL4-like"/>
</dbReference>
<dbReference type="InterPro" id="IPR023574">
    <property type="entry name" value="Ribosomal_uL4_dom_sf"/>
</dbReference>
<dbReference type="InterPro" id="IPR002136">
    <property type="entry name" value="Ribosomal_uL4"/>
</dbReference>
<dbReference type="NCBIfam" id="TIGR03953">
    <property type="entry name" value="rplD_bact"/>
    <property type="match status" value="1"/>
</dbReference>
<evidence type="ECO:0000256" key="6">
    <source>
        <dbReference type="SAM" id="MobiDB-lite"/>
    </source>
</evidence>
<evidence type="ECO:0000256" key="1">
    <source>
        <dbReference type="ARBA" id="ARBA00010528"/>
    </source>
</evidence>
<accession>A0A1F4T600</accession>
<dbReference type="PANTHER" id="PTHR10746">
    <property type="entry name" value="50S RIBOSOMAL PROTEIN L4"/>
    <property type="match status" value="1"/>
</dbReference>
<dbReference type="HAMAP" id="MF_01328_B">
    <property type="entry name" value="Ribosomal_uL4_B"/>
    <property type="match status" value="1"/>
</dbReference>
<evidence type="ECO:0000313" key="8">
    <source>
        <dbReference type="Proteomes" id="UP000178602"/>
    </source>
</evidence>
<dbReference type="AlphaFoldDB" id="A0A1F4T600"/>
<dbReference type="PANTHER" id="PTHR10746:SF6">
    <property type="entry name" value="LARGE RIBOSOMAL SUBUNIT PROTEIN UL4M"/>
    <property type="match status" value="1"/>
</dbReference>
<organism evidence="7 8">
    <name type="scientific">candidate division WOR-1 bacterium RIFOXYC12_FULL_54_18</name>
    <dbReference type="NCBI Taxonomy" id="1802584"/>
    <lineage>
        <taxon>Bacteria</taxon>
        <taxon>Bacillati</taxon>
        <taxon>Saganbacteria</taxon>
    </lineage>
</organism>
<protein>
    <recommendedName>
        <fullName evidence="4 5">Large ribosomal subunit protein uL4</fullName>
    </recommendedName>
</protein>
<reference evidence="7 8" key="1">
    <citation type="journal article" date="2016" name="Nat. Commun.">
        <title>Thousands of microbial genomes shed light on interconnected biogeochemical processes in an aquifer system.</title>
        <authorList>
            <person name="Anantharaman K."/>
            <person name="Brown C.T."/>
            <person name="Hug L.A."/>
            <person name="Sharon I."/>
            <person name="Castelle C.J."/>
            <person name="Probst A.J."/>
            <person name="Thomas B.C."/>
            <person name="Singh A."/>
            <person name="Wilkins M.J."/>
            <person name="Karaoz U."/>
            <person name="Brodie E.L."/>
            <person name="Williams K.H."/>
            <person name="Hubbard S.S."/>
            <person name="Banfield J.F."/>
        </authorList>
    </citation>
    <scope>NUCLEOTIDE SEQUENCE [LARGE SCALE GENOMIC DNA]</scope>
</reference>
<name>A0A1F4T600_UNCSA</name>
<proteinExistence type="inferred from homology"/>
<comment type="caution">
    <text evidence="7">The sequence shown here is derived from an EMBL/GenBank/DDBJ whole genome shotgun (WGS) entry which is preliminary data.</text>
</comment>
<keyword evidence="5" id="KW-0694">RNA-binding</keyword>
<dbReference type="GO" id="GO:1990904">
    <property type="term" value="C:ribonucleoprotein complex"/>
    <property type="evidence" value="ECO:0007669"/>
    <property type="project" value="UniProtKB-KW"/>
</dbReference>
<evidence type="ECO:0000313" key="7">
    <source>
        <dbReference type="EMBL" id="OGC28006.1"/>
    </source>
</evidence>
<comment type="function">
    <text evidence="5">One of the primary rRNA binding proteins, this protein initially binds near the 5'-end of the 23S rRNA. It is important during the early stages of 50S assembly. It makes multiple contacts with different domains of the 23S rRNA in the assembled 50S subunit and ribosome.</text>
</comment>
<dbReference type="SUPFAM" id="SSF52166">
    <property type="entry name" value="Ribosomal protein L4"/>
    <property type="match status" value="1"/>
</dbReference>